<dbReference type="InterPro" id="IPR001680">
    <property type="entry name" value="WD40_rpt"/>
</dbReference>
<feature type="region of interest" description="Disordered" evidence="8">
    <location>
        <begin position="110"/>
        <end position="290"/>
    </location>
</feature>
<dbReference type="Pfam" id="PF00400">
    <property type="entry name" value="WD40"/>
    <property type="match status" value="4"/>
</dbReference>
<feature type="compositionally biased region" description="Low complexity" evidence="8">
    <location>
        <begin position="209"/>
        <end position="225"/>
    </location>
</feature>
<dbReference type="GO" id="GO:0070545">
    <property type="term" value="C:PeBoW complex"/>
    <property type="evidence" value="ECO:0007669"/>
    <property type="project" value="TreeGrafter"/>
</dbReference>
<feature type="compositionally biased region" description="Basic and acidic residues" evidence="8">
    <location>
        <begin position="51"/>
        <end position="62"/>
    </location>
</feature>
<dbReference type="EMBL" id="NWSH01000244">
    <property type="protein sequence ID" value="PCG78057.1"/>
    <property type="molecule type" value="Genomic_DNA"/>
</dbReference>
<dbReference type="Pfam" id="PF08145">
    <property type="entry name" value="BOP1NT"/>
    <property type="match status" value="1"/>
</dbReference>
<dbReference type="GO" id="GO:0005654">
    <property type="term" value="C:nucleoplasm"/>
    <property type="evidence" value="ECO:0007669"/>
    <property type="project" value="UniProtKB-SubCell"/>
</dbReference>
<feature type="compositionally biased region" description="Acidic residues" evidence="8">
    <location>
        <begin position="130"/>
        <end position="139"/>
    </location>
</feature>
<dbReference type="PANTHER" id="PTHR17605">
    <property type="entry name" value="RIBOSOME BIOGENESIS PROTEIN BOP1 BLOCK OF PROLIFERATION 1 PROTEIN"/>
    <property type="match status" value="1"/>
</dbReference>
<sequence>MPPFKKALLKRKAGSEESQNVSSKVSNESEEESESEELIAGPLDADGDATDSEHEAGDVSDHEQDEVLFDDSADSTFGDDDQAGNASDESSERKYYAIIVIKMPPFKKALLKRKAGSEESQNVSSKVSNESEEESESEELIAGPLDADGDATDSEHEAGDVSDHEQDEVLFDDSADSTFGDDDQAGNASDESSELTDSEADDDSEESQSADSADSGAESHSSAGDSDTKPARRKQKTNAAKQASKGDHSDASIDRLADTINKASVDIQPVEQKDEYESGDTSDEEDRRNPRGAVPAWWYRDYPHVGYDLAGRRLLKPPQRDRIDDFLKQCEDPDFWRTVRDPNTGQDVVLSKQDLELIQRLRAGHVPDAAHDEYEPWVEWFSREVLATPLRAFPEHKRSFLPSRSEQQQVARIVHALKMGWAKTRRQLADERRARRAKQFYNLWGADAAPRGLPRHIPAPRRALPSHAESYNPPPEYLLDAQEMKEWNKLSETPWKRKYTFLPTRHASLRAVPAYERFTRERFLRCLDLYLAPRAIKMRLTIRPEDLVPKLPAPRDLQPFPTSEALRMRGHAGLVRSADFDPSGQYAVSGGDDGTLRGEPCLPSLLHILTSTGRCLQSEALGGAVTRVAWLPAAGLCLVAAALSRRRSQLPFARSKGLVQCALFHPTRPLIFVATQRVVRVYDLVRQELVRKLLTGAQWVSHLAVHPAGDNLLVASYDRKCIWFDLELSSKPYQTLRLHGGAVRSVAFHRRYPLFASAGDDPHIVVSHGMVYNDLLQNPLLVPLKQLAAGAVAEQLCVLELRWHPAQPWLLAACADGTLRLYS</sequence>
<dbReference type="InterPro" id="IPR015943">
    <property type="entry name" value="WD40/YVTN_repeat-like_dom_sf"/>
</dbReference>
<comment type="function">
    <text evidence="6">Required for maturation of ribosomal RNAs and formation of the large ribosomal subunit.</text>
</comment>
<evidence type="ECO:0000256" key="7">
    <source>
        <dbReference type="PROSITE-ProRule" id="PRU00221"/>
    </source>
</evidence>
<dbReference type="InterPro" id="IPR036322">
    <property type="entry name" value="WD40_repeat_dom_sf"/>
</dbReference>
<dbReference type="PROSITE" id="PS50082">
    <property type="entry name" value="WD_REPEATS_2"/>
    <property type="match status" value="1"/>
</dbReference>
<proteinExistence type="inferred from homology"/>
<gene>
    <name evidence="10" type="ORF">B5V51_5374</name>
</gene>
<dbReference type="PROSITE" id="PS50294">
    <property type="entry name" value="WD_REPEATS_REGION"/>
    <property type="match status" value="1"/>
</dbReference>
<dbReference type="GO" id="GO:0000466">
    <property type="term" value="P:maturation of 5.8S rRNA from tricistronic rRNA transcript (SSU-rRNA, 5.8S rRNA, LSU-rRNA)"/>
    <property type="evidence" value="ECO:0007669"/>
    <property type="project" value="UniProtKB-UniRule"/>
</dbReference>
<comment type="caution">
    <text evidence="10">The sequence shown here is derived from an EMBL/GenBank/DDBJ whole genome shotgun (WGS) entry which is preliminary data.</text>
</comment>
<dbReference type="SUPFAM" id="SSF50978">
    <property type="entry name" value="WD40 repeat-like"/>
    <property type="match status" value="1"/>
</dbReference>
<evidence type="ECO:0000256" key="5">
    <source>
        <dbReference type="ARBA" id="ARBA00023242"/>
    </source>
</evidence>
<dbReference type="AlphaFoldDB" id="A0A2A4K1D5"/>
<evidence type="ECO:0000313" key="10">
    <source>
        <dbReference type="EMBL" id="PCG78057.1"/>
    </source>
</evidence>
<dbReference type="PANTHER" id="PTHR17605:SF0">
    <property type="entry name" value="RIBOSOME BIOGENESIS PROTEIN BOP1"/>
    <property type="match status" value="1"/>
</dbReference>
<keyword evidence="3 7" id="KW-0853">WD repeat</keyword>
<reference evidence="10" key="1">
    <citation type="submission" date="2017-09" db="EMBL/GenBank/DDBJ databases">
        <title>Contemporary evolution of a Lepidopteran species, Heliothis virescens, in response to modern agricultural practices.</title>
        <authorList>
            <person name="Fritz M.L."/>
            <person name="Deyonke A.M."/>
            <person name="Papanicolaou A."/>
            <person name="Micinski S."/>
            <person name="Westbrook J."/>
            <person name="Gould F."/>
        </authorList>
    </citation>
    <scope>NUCLEOTIDE SEQUENCE [LARGE SCALE GENOMIC DNA]</scope>
    <source>
        <strain evidence="10">HvINT-</strain>
        <tissue evidence="10">Whole body</tissue>
    </source>
</reference>
<organism evidence="10">
    <name type="scientific">Heliothis virescens</name>
    <name type="common">Tobacco budworm moth</name>
    <dbReference type="NCBI Taxonomy" id="7102"/>
    <lineage>
        <taxon>Eukaryota</taxon>
        <taxon>Metazoa</taxon>
        <taxon>Ecdysozoa</taxon>
        <taxon>Arthropoda</taxon>
        <taxon>Hexapoda</taxon>
        <taxon>Insecta</taxon>
        <taxon>Pterygota</taxon>
        <taxon>Neoptera</taxon>
        <taxon>Endopterygota</taxon>
        <taxon>Lepidoptera</taxon>
        <taxon>Glossata</taxon>
        <taxon>Ditrysia</taxon>
        <taxon>Noctuoidea</taxon>
        <taxon>Noctuidae</taxon>
        <taxon>Heliothinae</taxon>
        <taxon>Heliothis</taxon>
    </lineage>
</organism>
<dbReference type="STRING" id="7102.A0A2A4K1D5"/>
<feature type="compositionally biased region" description="Acidic residues" evidence="8">
    <location>
        <begin position="28"/>
        <end position="37"/>
    </location>
</feature>
<feature type="compositionally biased region" description="Acidic residues" evidence="8">
    <location>
        <begin position="165"/>
        <end position="184"/>
    </location>
</feature>
<feature type="compositionally biased region" description="Acidic residues" evidence="8">
    <location>
        <begin position="191"/>
        <end position="208"/>
    </location>
</feature>
<dbReference type="SMART" id="SM01035">
    <property type="entry name" value="BOP1NT"/>
    <property type="match status" value="1"/>
</dbReference>
<keyword evidence="1 6" id="KW-0690">Ribosome biogenesis</keyword>
<dbReference type="GO" id="GO:0030687">
    <property type="term" value="C:preribosome, large subunit precursor"/>
    <property type="evidence" value="ECO:0007669"/>
    <property type="project" value="UniProtKB-UniRule"/>
</dbReference>
<dbReference type="HAMAP" id="MF_03027">
    <property type="entry name" value="BOP1"/>
    <property type="match status" value="1"/>
</dbReference>
<accession>A0A2A4K1D5</accession>
<dbReference type="GO" id="GO:0000463">
    <property type="term" value="P:maturation of LSU-rRNA from tricistronic rRNA transcript (SSU-rRNA, 5.8S rRNA, LSU-rRNA)"/>
    <property type="evidence" value="ECO:0007669"/>
    <property type="project" value="UniProtKB-UniRule"/>
</dbReference>
<feature type="region of interest" description="Disordered" evidence="8">
    <location>
        <begin position="1"/>
        <end position="93"/>
    </location>
</feature>
<feature type="compositionally biased region" description="Acidic residues" evidence="8">
    <location>
        <begin position="63"/>
        <end position="82"/>
    </location>
</feature>
<dbReference type="InterPro" id="IPR028598">
    <property type="entry name" value="BOP1/Erb1"/>
</dbReference>
<feature type="compositionally biased region" description="Basic and acidic residues" evidence="8">
    <location>
        <begin position="153"/>
        <end position="164"/>
    </location>
</feature>
<dbReference type="SMART" id="SM00320">
    <property type="entry name" value="WD40"/>
    <property type="match status" value="5"/>
</dbReference>
<feature type="compositionally biased region" description="Low complexity" evidence="8">
    <location>
        <begin position="16"/>
        <end position="26"/>
    </location>
</feature>
<dbReference type="InterPro" id="IPR012953">
    <property type="entry name" value="BOP1_N_dom"/>
</dbReference>
<feature type="repeat" description="WD" evidence="7">
    <location>
        <begin position="568"/>
        <end position="597"/>
    </location>
</feature>
<evidence type="ECO:0000256" key="1">
    <source>
        <dbReference type="ARBA" id="ARBA00022517"/>
    </source>
</evidence>
<dbReference type="GO" id="GO:0043021">
    <property type="term" value="F:ribonucleoprotein complex binding"/>
    <property type="evidence" value="ECO:0007669"/>
    <property type="project" value="UniProtKB-UniRule"/>
</dbReference>
<keyword evidence="4" id="KW-0677">Repeat</keyword>
<comment type="subcellular location">
    <subcellularLocation>
        <location evidence="6">Nucleus</location>
        <location evidence="6">Nucleolus</location>
    </subcellularLocation>
    <subcellularLocation>
        <location evidence="6">Nucleus</location>
        <location evidence="6">Nucleoplasm</location>
    </subcellularLocation>
</comment>
<evidence type="ECO:0000256" key="2">
    <source>
        <dbReference type="ARBA" id="ARBA00022552"/>
    </source>
</evidence>
<evidence type="ECO:0000256" key="8">
    <source>
        <dbReference type="SAM" id="MobiDB-lite"/>
    </source>
</evidence>
<dbReference type="Gene3D" id="2.130.10.10">
    <property type="entry name" value="YVTN repeat-like/Quinoprotein amine dehydrogenase"/>
    <property type="match status" value="2"/>
</dbReference>
<evidence type="ECO:0000259" key="9">
    <source>
        <dbReference type="SMART" id="SM01035"/>
    </source>
</evidence>
<keyword evidence="5 6" id="KW-0539">Nucleus</keyword>
<protein>
    <recommendedName>
        <fullName evidence="6">Ribosome biogenesis protein BOP1 homolog</fullName>
    </recommendedName>
</protein>
<evidence type="ECO:0000256" key="6">
    <source>
        <dbReference type="HAMAP-Rule" id="MF_03027"/>
    </source>
</evidence>
<keyword evidence="2 6" id="KW-0698">rRNA processing</keyword>
<feature type="compositionally biased region" description="Low complexity" evidence="8">
    <location>
        <begin position="118"/>
        <end position="128"/>
    </location>
</feature>
<evidence type="ECO:0000256" key="4">
    <source>
        <dbReference type="ARBA" id="ARBA00022737"/>
    </source>
</evidence>
<name>A0A2A4K1D5_HELVI</name>
<feature type="compositionally biased region" description="Basic and acidic residues" evidence="8">
    <location>
        <begin position="244"/>
        <end position="257"/>
    </location>
</feature>
<comment type="similarity">
    <text evidence="6">Belongs to the WD repeat BOP1/ERB1 family.</text>
</comment>
<evidence type="ECO:0000256" key="3">
    <source>
        <dbReference type="ARBA" id="ARBA00022574"/>
    </source>
</evidence>
<feature type="domain" description="BOP1 N-terminal" evidence="9">
    <location>
        <begin position="299"/>
        <end position="561"/>
    </location>
</feature>